<protein>
    <submittedName>
        <fullName evidence="3">ATPase</fullName>
    </submittedName>
</protein>
<dbReference type="Pfam" id="PF08327">
    <property type="entry name" value="AHSA1"/>
    <property type="match status" value="1"/>
</dbReference>
<evidence type="ECO:0000256" key="1">
    <source>
        <dbReference type="ARBA" id="ARBA00006817"/>
    </source>
</evidence>
<dbReference type="InterPro" id="IPR023393">
    <property type="entry name" value="START-like_dom_sf"/>
</dbReference>
<comment type="similarity">
    <text evidence="1">Belongs to the AHA1 family.</text>
</comment>
<evidence type="ECO:0000259" key="2">
    <source>
        <dbReference type="Pfam" id="PF08327"/>
    </source>
</evidence>
<dbReference type="Gene3D" id="3.30.530.20">
    <property type="match status" value="1"/>
</dbReference>
<keyword evidence="4" id="KW-1185">Reference proteome</keyword>
<dbReference type="AlphaFoldDB" id="A0A554RV80"/>
<comment type="caution">
    <text evidence="3">The sequence shown here is derived from an EMBL/GenBank/DDBJ whole genome shotgun (WGS) entry which is preliminary data.</text>
</comment>
<gene>
    <name evidence="3" type="ORF">FNM00_15250</name>
</gene>
<accession>A0A554RV80</accession>
<dbReference type="OrthoDB" id="9803476at2"/>
<evidence type="ECO:0000313" key="4">
    <source>
        <dbReference type="Proteomes" id="UP000316988"/>
    </source>
</evidence>
<dbReference type="SUPFAM" id="SSF55961">
    <property type="entry name" value="Bet v1-like"/>
    <property type="match status" value="1"/>
</dbReference>
<dbReference type="EMBL" id="VLNT01000016">
    <property type="protein sequence ID" value="TSD58007.1"/>
    <property type="molecule type" value="Genomic_DNA"/>
</dbReference>
<sequence>MSELDEITFTVSGRVARPCAEVYEAIADPAQLSQYFTTAGARGRLESGATVTWDFADFPGAFPVRVVESTPPRRIVIAWDSEGATSTAGTTTVVFELEPLDGDTRTLVTITESSWTVTRQGLDAAMGNCQGWTGMLAALKAWVEHGINLREGFYV</sequence>
<reference evidence="3 4" key="1">
    <citation type="submission" date="2019-07" db="EMBL/GenBank/DDBJ databases">
        <authorList>
            <person name="Zhao L.H."/>
        </authorList>
    </citation>
    <scope>NUCLEOTIDE SEQUENCE [LARGE SCALE GENOMIC DNA]</scope>
    <source>
        <strain evidence="3 4">Co35</strain>
    </source>
</reference>
<dbReference type="Proteomes" id="UP000316988">
    <property type="component" value="Unassembled WGS sequence"/>
</dbReference>
<feature type="domain" description="Activator of Hsp90 ATPase homologue 1/2-like C-terminal" evidence="2">
    <location>
        <begin position="18"/>
        <end position="144"/>
    </location>
</feature>
<name>A0A554RV80_9ACTN</name>
<proteinExistence type="inferred from homology"/>
<dbReference type="InterPro" id="IPR013538">
    <property type="entry name" value="ASHA1/2-like_C"/>
</dbReference>
<organism evidence="3 4">
    <name type="scientific">Aeromicrobium piscarium</name>
    <dbReference type="NCBI Taxonomy" id="2590901"/>
    <lineage>
        <taxon>Bacteria</taxon>
        <taxon>Bacillati</taxon>
        <taxon>Actinomycetota</taxon>
        <taxon>Actinomycetes</taxon>
        <taxon>Propionibacteriales</taxon>
        <taxon>Nocardioidaceae</taxon>
        <taxon>Aeromicrobium</taxon>
    </lineage>
</organism>
<dbReference type="RefSeq" id="WP_143914410.1">
    <property type="nucleotide sequence ID" value="NZ_VLNT01000016.1"/>
</dbReference>
<evidence type="ECO:0000313" key="3">
    <source>
        <dbReference type="EMBL" id="TSD58007.1"/>
    </source>
</evidence>